<proteinExistence type="predicted"/>
<evidence type="ECO:0000256" key="1">
    <source>
        <dbReference type="SAM" id="Phobius"/>
    </source>
</evidence>
<dbReference type="SUPFAM" id="SSF51206">
    <property type="entry name" value="cAMP-binding domain-like"/>
    <property type="match status" value="1"/>
</dbReference>
<dbReference type="HOGENOM" id="CLU_1888375_0_0_1"/>
<gene>
    <name evidence="3" type="ORF">SINV_04296</name>
</gene>
<reference evidence="3" key="1">
    <citation type="journal article" date="2011" name="Proc. Natl. Acad. Sci. U.S.A.">
        <title>The genome of the fire ant Solenopsis invicta.</title>
        <authorList>
            <person name="Wurm Y."/>
            <person name="Wang J."/>
            <person name="Riba-Grognuz O."/>
            <person name="Corona M."/>
            <person name="Nygaard S."/>
            <person name="Hunt B.G."/>
            <person name="Ingram K.K."/>
            <person name="Falquet L."/>
            <person name="Nipitwattanaphon M."/>
            <person name="Gotzek D."/>
            <person name="Dijkstra M.B."/>
            <person name="Oettler J."/>
            <person name="Comtesse F."/>
            <person name="Shih C.J."/>
            <person name="Wu W.J."/>
            <person name="Yang C.C."/>
            <person name="Thomas J."/>
            <person name="Beaudoing E."/>
            <person name="Pradervand S."/>
            <person name="Flegel V."/>
            <person name="Cook E.D."/>
            <person name="Fabbretti R."/>
            <person name="Stockinger H."/>
            <person name="Long L."/>
            <person name="Farmerie W.G."/>
            <person name="Oakey J."/>
            <person name="Boomsma J.J."/>
            <person name="Pamilo P."/>
            <person name="Yi S.V."/>
            <person name="Heinze J."/>
            <person name="Goodisman M.A."/>
            <person name="Farinelli L."/>
            <person name="Harshman K."/>
            <person name="Hulo N."/>
            <person name="Cerutti L."/>
            <person name="Xenarios I."/>
            <person name="Shoemaker D."/>
            <person name="Keller L."/>
        </authorList>
    </citation>
    <scope>NUCLEOTIDE SEQUENCE [LARGE SCALE GENOMIC DNA]</scope>
</reference>
<dbReference type="PROSITE" id="PS50042">
    <property type="entry name" value="CNMP_BINDING_3"/>
    <property type="match status" value="1"/>
</dbReference>
<accession>E9J128</accession>
<dbReference type="EMBL" id="GL767540">
    <property type="protein sequence ID" value="EFZ13473.1"/>
    <property type="molecule type" value="Genomic_DNA"/>
</dbReference>
<sequence length="135" mass="15664">MSYVASILRIYVRERKRNDTEQNIIYDNLSMLEMITVRSCLISNASSQKLQKTNLYYYILYAFYISGYYLFGKLQIPILTINWLIVDSLKLVIYLKDDVIYKAGFEGDCMYFIASGTVALITFSGKEVSNRKDSL</sequence>
<keyword evidence="1" id="KW-0472">Membrane</keyword>
<feature type="non-terminal residue" evidence="3">
    <location>
        <position position="135"/>
    </location>
</feature>
<dbReference type="InterPro" id="IPR014710">
    <property type="entry name" value="RmlC-like_jellyroll"/>
</dbReference>
<evidence type="ECO:0000259" key="2">
    <source>
        <dbReference type="PROSITE" id="PS50042"/>
    </source>
</evidence>
<dbReference type="InterPro" id="IPR018490">
    <property type="entry name" value="cNMP-bd_dom_sf"/>
</dbReference>
<keyword evidence="1" id="KW-0812">Transmembrane</keyword>
<evidence type="ECO:0000313" key="3">
    <source>
        <dbReference type="EMBL" id="EFZ13473.1"/>
    </source>
</evidence>
<feature type="transmembrane region" description="Helical" evidence="1">
    <location>
        <begin position="55"/>
        <end position="71"/>
    </location>
</feature>
<feature type="domain" description="Cyclic nucleotide-binding" evidence="2">
    <location>
        <begin position="85"/>
        <end position="121"/>
    </location>
</feature>
<protein>
    <recommendedName>
        <fullName evidence="2">Cyclic nucleotide-binding domain-containing protein</fullName>
    </recommendedName>
</protein>
<dbReference type="AlphaFoldDB" id="E9J128"/>
<dbReference type="Gene3D" id="2.60.120.10">
    <property type="entry name" value="Jelly Rolls"/>
    <property type="match status" value="1"/>
</dbReference>
<name>E9J128_SOLIN</name>
<keyword evidence="1" id="KW-1133">Transmembrane helix</keyword>
<dbReference type="InterPro" id="IPR000595">
    <property type="entry name" value="cNMP-bd_dom"/>
</dbReference>
<organism>
    <name type="scientific">Solenopsis invicta</name>
    <name type="common">Red imported fire ant</name>
    <name type="synonym">Solenopsis wagneri</name>
    <dbReference type="NCBI Taxonomy" id="13686"/>
    <lineage>
        <taxon>Eukaryota</taxon>
        <taxon>Metazoa</taxon>
        <taxon>Ecdysozoa</taxon>
        <taxon>Arthropoda</taxon>
        <taxon>Hexapoda</taxon>
        <taxon>Insecta</taxon>
        <taxon>Pterygota</taxon>
        <taxon>Neoptera</taxon>
        <taxon>Endopterygota</taxon>
        <taxon>Hymenoptera</taxon>
        <taxon>Apocrita</taxon>
        <taxon>Aculeata</taxon>
        <taxon>Formicoidea</taxon>
        <taxon>Formicidae</taxon>
        <taxon>Myrmicinae</taxon>
        <taxon>Solenopsis</taxon>
    </lineage>
</organism>